<dbReference type="InterPro" id="IPR039437">
    <property type="entry name" value="FrzH/put_lumazine-bd"/>
</dbReference>
<dbReference type="Pfam" id="PF12893">
    <property type="entry name" value="Lumazine_bd_2"/>
    <property type="match status" value="1"/>
</dbReference>
<dbReference type="RefSeq" id="WP_348710310.1">
    <property type="nucleotide sequence ID" value="NZ_CAXIXY010000003.1"/>
</dbReference>
<evidence type="ECO:0000256" key="1">
    <source>
        <dbReference type="SAM" id="SignalP"/>
    </source>
</evidence>
<evidence type="ECO:0000313" key="2">
    <source>
        <dbReference type="EMBL" id="CAL2078265.1"/>
    </source>
</evidence>
<dbReference type="EMBL" id="CAXIXY010000003">
    <property type="protein sequence ID" value="CAL2078265.1"/>
    <property type="molecule type" value="Genomic_DNA"/>
</dbReference>
<organism evidence="2 3">
    <name type="scientific">Tenacibaculum platacis</name>
    <dbReference type="NCBI Taxonomy" id="3137852"/>
    <lineage>
        <taxon>Bacteria</taxon>
        <taxon>Pseudomonadati</taxon>
        <taxon>Bacteroidota</taxon>
        <taxon>Flavobacteriia</taxon>
        <taxon>Flavobacteriales</taxon>
        <taxon>Flavobacteriaceae</taxon>
        <taxon>Tenacibaculum</taxon>
    </lineage>
</organism>
<name>A0ABM9NTI6_9FLAO</name>
<dbReference type="SUPFAM" id="SSF54427">
    <property type="entry name" value="NTF2-like"/>
    <property type="match status" value="1"/>
</dbReference>
<evidence type="ECO:0000313" key="3">
    <source>
        <dbReference type="Proteomes" id="UP001497416"/>
    </source>
</evidence>
<reference evidence="2 3" key="1">
    <citation type="submission" date="2024-05" db="EMBL/GenBank/DDBJ databases">
        <authorList>
            <person name="Duchaud E."/>
        </authorList>
    </citation>
    <scope>NUCLEOTIDE SEQUENCE [LARGE SCALE GENOMIC DNA]</scope>
    <source>
        <strain evidence="2">Ena-SAMPLE-TAB-13-05-2024-13:56:06:370-140302</strain>
    </source>
</reference>
<keyword evidence="3" id="KW-1185">Reference proteome</keyword>
<feature type="signal peptide" evidence="1">
    <location>
        <begin position="1"/>
        <end position="19"/>
    </location>
</feature>
<comment type="caution">
    <text evidence="2">The sequence shown here is derived from an EMBL/GenBank/DDBJ whole genome shotgun (WGS) entry which is preliminary data.</text>
</comment>
<feature type="chain" id="PRO_5045316827" evidence="1">
    <location>
        <begin position="20"/>
        <end position="159"/>
    </location>
</feature>
<dbReference type="InterPro" id="IPR032710">
    <property type="entry name" value="NTF2-like_dom_sf"/>
</dbReference>
<dbReference type="Gene3D" id="3.10.450.50">
    <property type="match status" value="1"/>
</dbReference>
<proteinExistence type="predicted"/>
<protein>
    <submittedName>
        <fullName evidence="2">Lumazine-binding protein</fullName>
    </submittedName>
</protein>
<keyword evidence="1" id="KW-0732">Signal</keyword>
<accession>A0ABM9NTI6</accession>
<sequence>MRTFLILFMFALSYLNMHSQSTSEENAVKTVIDTFFEGLHKGDSTIVSSTLKSDIKIQTTFTNKEGVKILRDQSRADLLKGIAGKKKEDVYFEKLLSYDIKIDGNLASVWTPYEFYYNERFSHCGANSFQLFNDNGKWKIIFLVDMRKRDSCKVGEVKK</sequence>
<gene>
    <name evidence="2" type="ORF">T190607A01A_10667</name>
</gene>
<dbReference type="Proteomes" id="UP001497416">
    <property type="component" value="Unassembled WGS sequence"/>
</dbReference>